<feature type="transmembrane region" description="Helical" evidence="1">
    <location>
        <begin position="12"/>
        <end position="29"/>
    </location>
</feature>
<dbReference type="EMBL" id="JAWHTF010000001">
    <property type="protein sequence ID" value="MDU8884925.1"/>
    <property type="molecule type" value="Genomic_DNA"/>
</dbReference>
<accession>A0ABU3U497</accession>
<evidence type="ECO:0000313" key="2">
    <source>
        <dbReference type="EMBL" id="MDU8884925.1"/>
    </source>
</evidence>
<dbReference type="RefSeq" id="WP_316660725.1">
    <property type="nucleotide sequence ID" value="NZ_JAWHTF010000001.1"/>
</dbReference>
<dbReference type="InterPro" id="IPR025250">
    <property type="entry name" value="DUF4199"/>
</dbReference>
<comment type="caution">
    <text evidence="2">The sequence shown here is derived from an EMBL/GenBank/DDBJ whole genome shotgun (WGS) entry which is preliminary data.</text>
</comment>
<keyword evidence="1" id="KW-0472">Membrane</keyword>
<keyword evidence="1" id="KW-0812">Transmembrane</keyword>
<proteinExistence type="predicted"/>
<gene>
    <name evidence="2" type="ORF">RXV94_02050</name>
</gene>
<evidence type="ECO:0000256" key="1">
    <source>
        <dbReference type="SAM" id="Phobius"/>
    </source>
</evidence>
<sequence length="151" mass="16897">MKNLTLPVRFGLVTSAVLVAYFLMLALFHKHTNPVFSFLNALITGFGIYETIKIYKIEQGKAFTYTDGFRAGFITGFIATLVFTVFFLIYITEVNSNFITEMLQIVHNGGFDITVGMLTFIVGIMGLATTVVATFTVMQLFKNSTKFTQNK</sequence>
<organism evidence="2 3">
    <name type="scientific">Gilvirhabdus luticola</name>
    <dbReference type="NCBI Taxonomy" id="3079858"/>
    <lineage>
        <taxon>Bacteria</taxon>
        <taxon>Pseudomonadati</taxon>
        <taxon>Bacteroidota</taxon>
        <taxon>Flavobacteriia</taxon>
        <taxon>Flavobacteriales</taxon>
        <taxon>Flavobacteriaceae</taxon>
        <taxon>Gilvirhabdus</taxon>
    </lineage>
</organism>
<keyword evidence="1" id="KW-1133">Transmembrane helix</keyword>
<feature type="transmembrane region" description="Helical" evidence="1">
    <location>
        <begin position="35"/>
        <end position="52"/>
    </location>
</feature>
<evidence type="ECO:0000313" key="3">
    <source>
        <dbReference type="Proteomes" id="UP001268651"/>
    </source>
</evidence>
<feature type="transmembrane region" description="Helical" evidence="1">
    <location>
        <begin position="111"/>
        <end position="141"/>
    </location>
</feature>
<reference evidence="2 3" key="1">
    <citation type="submission" date="2023-10" db="EMBL/GenBank/DDBJ databases">
        <title>Marimonas sp. nov. isolated from tidal mud flat.</title>
        <authorList>
            <person name="Jaincy N.J."/>
            <person name="Srinivasan S."/>
            <person name="Lee S.-S."/>
        </authorList>
    </citation>
    <scope>NUCLEOTIDE SEQUENCE [LARGE SCALE GENOMIC DNA]</scope>
    <source>
        <strain evidence="2 3">MJ-SS3</strain>
    </source>
</reference>
<keyword evidence="3" id="KW-1185">Reference proteome</keyword>
<dbReference type="Pfam" id="PF13858">
    <property type="entry name" value="DUF4199"/>
    <property type="match status" value="1"/>
</dbReference>
<name>A0ABU3U497_9FLAO</name>
<dbReference type="Proteomes" id="UP001268651">
    <property type="component" value="Unassembled WGS sequence"/>
</dbReference>
<feature type="transmembrane region" description="Helical" evidence="1">
    <location>
        <begin position="73"/>
        <end position="91"/>
    </location>
</feature>
<protein>
    <submittedName>
        <fullName evidence="2">DUF4199 domain-containing protein</fullName>
    </submittedName>
</protein>